<proteinExistence type="predicted"/>
<feature type="active site" description="Proton acceptor" evidence="1">
    <location>
        <position position="148"/>
    </location>
</feature>
<dbReference type="CDD" id="cd03413">
    <property type="entry name" value="CbiK_C"/>
    <property type="match status" value="1"/>
</dbReference>
<feature type="binding site" evidence="3">
    <location>
        <position position="148"/>
    </location>
    <ligand>
        <name>Co(2+)</name>
        <dbReference type="ChEBI" id="CHEBI:48828"/>
    </ligand>
</feature>
<evidence type="ECO:0000256" key="3">
    <source>
        <dbReference type="PIRSR" id="PIRSR033579-3"/>
    </source>
</evidence>
<feature type="binding site" evidence="2">
    <location>
        <begin position="86"/>
        <end position="93"/>
    </location>
    <ligand>
        <name>substrate</name>
    </ligand>
</feature>
<dbReference type="EMBL" id="AYSO01000007">
    <property type="protein sequence ID" value="KIE48485.1"/>
    <property type="molecule type" value="Genomic_DNA"/>
</dbReference>
<reference evidence="4 5" key="1">
    <citation type="journal article" date="2015" name="Infect. Genet. Evol.">
        <title>Genomic sequences of six botulinum neurotoxin-producing strains representing three clostridial species illustrate the mobility and diversity of botulinum neurotoxin genes.</title>
        <authorList>
            <person name="Smith T.J."/>
            <person name="Hill K.K."/>
            <person name="Xie G."/>
            <person name="Foley B.T."/>
            <person name="Williamson C.H."/>
            <person name="Foster J.T."/>
            <person name="Johnson S.L."/>
            <person name="Chertkov O."/>
            <person name="Teshima H."/>
            <person name="Gibbons H.S."/>
            <person name="Johnsky L.A."/>
            <person name="Karavis M.A."/>
            <person name="Smith L.A."/>
        </authorList>
    </citation>
    <scope>NUCLEOTIDE SEQUENCE [LARGE SCALE GENOMIC DNA]</scope>
    <source>
        <strain evidence="4 5">CDC 2741</strain>
    </source>
</reference>
<sequence>MSKKGILVVSFGTSYEHPLKSCIEATENFIKNNFKEFEIRRAFTSNMIIKKLKNRDNLHVDTVGEALLKMREEGFNEVYVQPLHIIYGEEYNKIKSSIDQYRAEKAFEKIELGRPLLYKNEDYFEAVEALKTQLPELNKNSAVVLMGHGTEHHANSCYFQFEYVARKMDLENIYMATVEGYPEIEHIIPELKAKDIEEITLMPFMLVAGDHAQNDMASDEEDSWKSILEGEGFKINTYLKGLGENNKFQNIYVKHLEDIME</sequence>
<feature type="binding site" evidence="2">
    <location>
        <position position="11"/>
    </location>
    <ligand>
        <name>Co(2+)</name>
        <dbReference type="ChEBI" id="CHEBI:48828"/>
    </ligand>
</feature>
<dbReference type="Pfam" id="PF06180">
    <property type="entry name" value="CbiK"/>
    <property type="match status" value="1"/>
</dbReference>
<comment type="caution">
    <text evidence="4">The sequence shown here is derived from an EMBL/GenBank/DDBJ whole genome shotgun (WGS) entry which is preliminary data.</text>
</comment>
<evidence type="ECO:0000256" key="2">
    <source>
        <dbReference type="PIRSR" id="PIRSR033579-2"/>
    </source>
</evidence>
<dbReference type="OrthoDB" id="9770331at2"/>
<dbReference type="InterPro" id="IPR050963">
    <property type="entry name" value="Sirohydro_Cobaltochel/CbiX"/>
</dbReference>
<dbReference type="PANTHER" id="PTHR33542:SF3">
    <property type="entry name" value="SIROHYDROCHLORIN FERROCHELATASE, CHLOROPLASTIC"/>
    <property type="match status" value="1"/>
</dbReference>
<name>A0A0C1UMP7_9CLOT</name>
<dbReference type="STRING" id="29341.RSJ17_10420"/>
<keyword evidence="3" id="KW-0170">Cobalt</keyword>
<dbReference type="AlphaFoldDB" id="A0A0C1UMP7"/>
<feature type="binding site" evidence="2">
    <location>
        <position position="211"/>
    </location>
    <ligand>
        <name>Co(2+)</name>
        <dbReference type="ChEBI" id="CHEBI:48828"/>
    </ligand>
</feature>
<dbReference type="GO" id="GO:0016852">
    <property type="term" value="F:sirohydrochlorin cobaltochelatase activity"/>
    <property type="evidence" value="ECO:0007669"/>
    <property type="project" value="InterPro"/>
</dbReference>
<evidence type="ECO:0000313" key="4">
    <source>
        <dbReference type="EMBL" id="KIE48485.1"/>
    </source>
</evidence>
<feature type="binding site" evidence="2">
    <location>
        <begin position="206"/>
        <end position="207"/>
    </location>
    <ligand>
        <name>substrate</name>
    </ligand>
</feature>
<dbReference type="CDD" id="cd03412">
    <property type="entry name" value="CbiK_N"/>
    <property type="match status" value="1"/>
</dbReference>
<dbReference type="GO" id="GO:0019251">
    <property type="term" value="P:anaerobic cobalamin biosynthetic process"/>
    <property type="evidence" value="ECO:0007669"/>
    <property type="project" value="InterPro"/>
</dbReference>
<dbReference type="GO" id="GO:0046872">
    <property type="term" value="F:metal ion binding"/>
    <property type="evidence" value="ECO:0007669"/>
    <property type="project" value="UniProtKB-KW"/>
</dbReference>
<evidence type="ECO:0000313" key="5">
    <source>
        <dbReference type="Proteomes" id="UP000031366"/>
    </source>
</evidence>
<dbReference type="SUPFAM" id="SSF53800">
    <property type="entry name" value="Chelatase"/>
    <property type="match status" value="1"/>
</dbReference>
<dbReference type="Proteomes" id="UP000031366">
    <property type="component" value="Unassembled WGS sequence"/>
</dbReference>
<dbReference type="PIRSF" id="PIRSF033579">
    <property type="entry name" value="Anaer_Co_chel"/>
    <property type="match status" value="1"/>
</dbReference>
<dbReference type="Gene3D" id="3.40.50.1400">
    <property type="match status" value="2"/>
</dbReference>
<dbReference type="InterPro" id="IPR010388">
    <property type="entry name" value="Anaerobic_Co-chelatase"/>
</dbReference>
<feature type="binding site" evidence="3">
    <location>
        <position position="179"/>
    </location>
    <ligand>
        <name>Co(2+)</name>
        <dbReference type="ChEBI" id="CHEBI:48828"/>
    </ligand>
</feature>
<organism evidence="4 5">
    <name type="scientific">Clostridium argentinense CDC 2741</name>
    <dbReference type="NCBI Taxonomy" id="1418104"/>
    <lineage>
        <taxon>Bacteria</taxon>
        <taxon>Bacillati</taxon>
        <taxon>Bacillota</taxon>
        <taxon>Clostridia</taxon>
        <taxon>Eubacteriales</taxon>
        <taxon>Clostridiaceae</taxon>
        <taxon>Clostridium</taxon>
    </lineage>
</organism>
<protein>
    <submittedName>
        <fullName evidence="4">CbiX family protein</fullName>
    </submittedName>
</protein>
<dbReference type="RefSeq" id="WP_039629710.1">
    <property type="nucleotide sequence ID" value="NZ_AYSO01000007.1"/>
</dbReference>
<keyword evidence="5" id="KW-1185">Reference proteome</keyword>
<accession>A0A0C1UMP7</accession>
<keyword evidence="3" id="KW-0479">Metal-binding</keyword>
<evidence type="ECO:0000256" key="1">
    <source>
        <dbReference type="PIRSR" id="PIRSR033579-1"/>
    </source>
</evidence>
<dbReference type="PANTHER" id="PTHR33542">
    <property type="entry name" value="SIROHYDROCHLORIN FERROCHELATASE, CHLOROPLASTIC"/>
    <property type="match status" value="1"/>
</dbReference>
<gene>
    <name evidence="4" type="ORF">U732_4262</name>
</gene>